<evidence type="ECO:0000313" key="2">
    <source>
        <dbReference type="Proteomes" id="UP000569914"/>
    </source>
</evidence>
<reference evidence="1 2" key="1">
    <citation type="submission" date="2020-07" db="EMBL/GenBank/DDBJ databases">
        <title>Sequencing the genomes of 1000 actinobacteria strains.</title>
        <authorList>
            <person name="Klenk H.-P."/>
        </authorList>
    </citation>
    <scope>NUCLEOTIDE SEQUENCE [LARGE SCALE GENOMIC DNA]</scope>
    <source>
        <strain evidence="1 2">DSM 22083</strain>
    </source>
</reference>
<sequence>MTRKSEEFDGTAVDTAKWSYRTDAPWQAWSEQRAENAAVGSGWHSAFWAAQAGGTGPRTEIDGFEIDSHVPGISHNIIGWDQGVRLSSGFRDDLGFDTSAGWHVDGGQPYTIGIDRTGSGPIASV</sequence>
<keyword evidence="2" id="KW-1185">Reference proteome</keyword>
<dbReference type="Proteomes" id="UP000569914">
    <property type="component" value="Unassembled WGS sequence"/>
</dbReference>
<protein>
    <submittedName>
        <fullName evidence="1">Uncharacterized protein</fullName>
    </submittedName>
</protein>
<dbReference type="RefSeq" id="WP_179750465.1">
    <property type="nucleotide sequence ID" value="NZ_JACCBU010000001.1"/>
</dbReference>
<comment type="caution">
    <text evidence="1">The sequence shown here is derived from an EMBL/GenBank/DDBJ whole genome shotgun (WGS) entry which is preliminary data.</text>
</comment>
<dbReference type="EMBL" id="JACCBU010000001">
    <property type="protein sequence ID" value="NYE70763.1"/>
    <property type="molecule type" value="Genomic_DNA"/>
</dbReference>
<organism evidence="1 2">
    <name type="scientific">Microlunatus parietis</name>
    <dbReference type="NCBI Taxonomy" id="682979"/>
    <lineage>
        <taxon>Bacteria</taxon>
        <taxon>Bacillati</taxon>
        <taxon>Actinomycetota</taxon>
        <taxon>Actinomycetes</taxon>
        <taxon>Propionibacteriales</taxon>
        <taxon>Propionibacteriaceae</taxon>
        <taxon>Microlunatus</taxon>
    </lineage>
</organism>
<proteinExistence type="predicted"/>
<accession>A0A7Y9I612</accession>
<dbReference type="AlphaFoldDB" id="A0A7Y9I612"/>
<name>A0A7Y9I612_9ACTN</name>
<gene>
    <name evidence="1" type="ORF">BKA15_002092</name>
</gene>
<evidence type="ECO:0000313" key="1">
    <source>
        <dbReference type="EMBL" id="NYE70763.1"/>
    </source>
</evidence>